<sequence length="46" mass="5080">MIRMFNKARRSTRMLVILAWLTLLLCGIAGAVIRAMFDAGTVAPVM</sequence>
<organism evidence="1 2">
    <name type="scientific">Sphingomonas xinjiangensis</name>
    <dbReference type="NCBI Taxonomy" id="643568"/>
    <lineage>
        <taxon>Bacteria</taxon>
        <taxon>Pseudomonadati</taxon>
        <taxon>Pseudomonadota</taxon>
        <taxon>Alphaproteobacteria</taxon>
        <taxon>Sphingomonadales</taxon>
        <taxon>Sphingomonadaceae</taxon>
        <taxon>Sphingomonas</taxon>
    </lineage>
</organism>
<protein>
    <submittedName>
        <fullName evidence="1">Uncharacterized protein</fullName>
    </submittedName>
</protein>
<comment type="caution">
    <text evidence="1">The sequence shown here is derived from an EMBL/GenBank/DDBJ whole genome shotgun (WGS) entry which is preliminary data.</text>
</comment>
<dbReference type="EMBL" id="JACIJF010000006">
    <property type="protein sequence ID" value="MBB5711265.1"/>
    <property type="molecule type" value="Genomic_DNA"/>
</dbReference>
<evidence type="ECO:0000313" key="2">
    <source>
        <dbReference type="Proteomes" id="UP000527143"/>
    </source>
</evidence>
<reference evidence="1 2" key="1">
    <citation type="submission" date="2020-08" db="EMBL/GenBank/DDBJ databases">
        <title>Genomic Encyclopedia of Type Strains, Phase IV (KMG-IV): sequencing the most valuable type-strain genomes for metagenomic binning, comparative biology and taxonomic classification.</title>
        <authorList>
            <person name="Goeker M."/>
        </authorList>
    </citation>
    <scope>NUCLEOTIDE SEQUENCE [LARGE SCALE GENOMIC DNA]</scope>
    <source>
        <strain evidence="1 2">DSM 26736</strain>
    </source>
</reference>
<proteinExistence type="predicted"/>
<keyword evidence="2" id="KW-1185">Reference proteome</keyword>
<dbReference type="Proteomes" id="UP000527143">
    <property type="component" value="Unassembled WGS sequence"/>
</dbReference>
<dbReference type="AlphaFoldDB" id="A0A840YG43"/>
<evidence type="ECO:0000313" key="1">
    <source>
        <dbReference type="EMBL" id="MBB5711265.1"/>
    </source>
</evidence>
<gene>
    <name evidence="1" type="ORF">FHT02_002506</name>
</gene>
<accession>A0A840YG43</accession>
<dbReference type="RefSeq" id="WP_184087921.1">
    <property type="nucleotide sequence ID" value="NZ_JACIJF010000006.1"/>
</dbReference>
<name>A0A840YG43_9SPHN</name>